<gene>
    <name evidence="4" type="ORF">DT076_18660</name>
</gene>
<dbReference type="Gene3D" id="2.40.260.10">
    <property type="entry name" value="Sortase"/>
    <property type="match status" value="1"/>
</dbReference>
<evidence type="ECO:0000313" key="4">
    <source>
        <dbReference type="EMBL" id="RCK67964.1"/>
    </source>
</evidence>
<comment type="caution">
    <text evidence="4">The sequence shown here is derived from an EMBL/GenBank/DDBJ whole genome shotgun (WGS) entry which is preliminary data.</text>
</comment>
<dbReference type="InterPro" id="IPR023365">
    <property type="entry name" value="Sortase_dom-sf"/>
</dbReference>
<dbReference type="NCBIfam" id="TIGR01076">
    <property type="entry name" value="sortase_fam"/>
    <property type="match status" value="1"/>
</dbReference>
<dbReference type="EMBL" id="QOUI01000016">
    <property type="protein sequence ID" value="RCK67964.1"/>
    <property type="molecule type" value="Genomic_DNA"/>
</dbReference>
<keyword evidence="5" id="KW-1185">Reference proteome</keyword>
<feature type="active site" description="Proton donor/acceptor" evidence="2">
    <location>
        <position position="144"/>
    </location>
</feature>
<dbReference type="Proteomes" id="UP000252770">
    <property type="component" value="Unassembled WGS sequence"/>
</dbReference>
<reference evidence="4 5" key="1">
    <citation type="submission" date="2018-07" db="EMBL/GenBank/DDBJ databases">
        <title>Desertimonas flava gen. nov. sp. nov.</title>
        <authorList>
            <person name="Liu S."/>
        </authorList>
    </citation>
    <scope>NUCLEOTIDE SEQUENCE [LARGE SCALE GENOMIC DNA]</scope>
    <source>
        <strain evidence="4 5">16Sb5-5</strain>
    </source>
</reference>
<name>A0A367YQ50_9ACTN</name>
<dbReference type="InterPro" id="IPR005754">
    <property type="entry name" value="Sortase"/>
</dbReference>
<keyword evidence="3" id="KW-0812">Transmembrane</keyword>
<dbReference type="CDD" id="cd05830">
    <property type="entry name" value="Sortase_E"/>
    <property type="match status" value="1"/>
</dbReference>
<dbReference type="AlphaFoldDB" id="A0A367YQ50"/>
<keyword evidence="3" id="KW-0472">Membrane</keyword>
<dbReference type="SUPFAM" id="SSF63817">
    <property type="entry name" value="Sortase"/>
    <property type="match status" value="1"/>
</dbReference>
<protein>
    <submittedName>
        <fullName evidence="4">Class E sortase</fullName>
    </submittedName>
</protein>
<proteinExistence type="predicted"/>
<sequence>MTVQEAPRRAGRPARRQPRNSALTVFGVGLLVIGLACLGYVGYQFFGTNIASQQAYEETTERLEREWAEAAPDAGEDEEDQQGGTPAVRIPGDAIGLLRIPDLGPDYVVPILTGTDVDTLTRGVGWYDSSVGPGELGNFAVAGHRVTHGEPFRHLLDLDEGAEIEVETRDAIYTYRLLTAPRDLTVNDTETWVLQPDPVNRSNEATREIMTLTTCQDFFHSPDRSVAFAELVETSNK</sequence>
<dbReference type="RefSeq" id="WP_114128212.1">
    <property type="nucleotide sequence ID" value="NZ_QOUI01000016.1"/>
</dbReference>
<evidence type="ECO:0000313" key="5">
    <source>
        <dbReference type="Proteomes" id="UP000252770"/>
    </source>
</evidence>
<keyword evidence="1" id="KW-0378">Hydrolase</keyword>
<dbReference type="InterPro" id="IPR053465">
    <property type="entry name" value="Sortase_Class_E"/>
</dbReference>
<organism evidence="4 5">
    <name type="scientific">Desertihabitans brevis</name>
    <dbReference type="NCBI Taxonomy" id="2268447"/>
    <lineage>
        <taxon>Bacteria</taxon>
        <taxon>Bacillati</taxon>
        <taxon>Actinomycetota</taxon>
        <taxon>Actinomycetes</taxon>
        <taxon>Propionibacteriales</taxon>
        <taxon>Propionibacteriaceae</taxon>
        <taxon>Desertihabitans</taxon>
    </lineage>
</organism>
<dbReference type="InterPro" id="IPR042003">
    <property type="entry name" value="Sortase_E"/>
</dbReference>
<dbReference type="GO" id="GO:0016787">
    <property type="term" value="F:hydrolase activity"/>
    <property type="evidence" value="ECO:0007669"/>
    <property type="project" value="UniProtKB-KW"/>
</dbReference>
<evidence type="ECO:0000256" key="2">
    <source>
        <dbReference type="PIRSR" id="PIRSR605754-1"/>
    </source>
</evidence>
<keyword evidence="3" id="KW-1133">Transmembrane helix</keyword>
<feature type="active site" description="Acyl-thioester intermediate" evidence="2">
    <location>
        <position position="215"/>
    </location>
</feature>
<feature type="transmembrane region" description="Helical" evidence="3">
    <location>
        <begin position="21"/>
        <end position="43"/>
    </location>
</feature>
<accession>A0A367YQ50</accession>
<dbReference type="Pfam" id="PF04203">
    <property type="entry name" value="Sortase"/>
    <property type="match status" value="1"/>
</dbReference>
<evidence type="ECO:0000256" key="3">
    <source>
        <dbReference type="SAM" id="Phobius"/>
    </source>
</evidence>
<evidence type="ECO:0000256" key="1">
    <source>
        <dbReference type="ARBA" id="ARBA00022801"/>
    </source>
</evidence>
<dbReference type="NCBIfam" id="NF033747">
    <property type="entry name" value="class_E_sortase"/>
    <property type="match status" value="1"/>
</dbReference>